<comment type="function">
    <text evidence="6">HflC and HflK could encode or regulate a protease.</text>
</comment>
<dbReference type="PRINTS" id="PR00721">
    <property type="entry name" value="STOMATIN"/>
</dbReference>
<dbReference type="NCBIfam" id="NF008181">
    <property type="entry name" value="PRK10930.1"/>
    <property type="match status" value="1"/>
</dbReference>
<evidence type="ECO:0000259" key="8">
    <source>
        <dbReference type="SMART" id="SM00244"/>
    </source>
</evidence>
<dbReference type="InterPro" id="IPR020980">
    <property type="entry name" value="Membrane_HflK_N"/>
</dbReference>
<name>A0A3S4GYG6_SALER</name>
<dbReference type="InterPro" id="IPR001972">
    <property type="entry name" value="Stomatin_HflK_fam"/>
</dbReference>
<dbReference type="InterPro" id="IPR036013">
    <property type="entry name" value="Band_7/SPFH_dom_sf"/>
</dbReference>
<evidence type="ECO:0000256" key="3">
    <source>
        <dbReference type="ARBA" id="ARBA00022692"/>
    </source>
</evidence>
<feature type="region of interest" description="Disordered" evidence="7">
    <location>
        <begin position="398"/>
        <end position="454"/>
    </location>
</feature>
<keyword evidence="5 6" id="KW-0472">Membrane</keyword>
<dbReference type="PANTHER" id="PTHR43327">
    <property type="entry name" value="STOMATIN-LIKE PROTEIN 2, MITOCHONDRIAL"/>
    <property type="match status" value="1"/>
</dbReference>
<dbReference type="FunFam" id="3.30.479.30:FF:000007">
    <property type="entry name" value="Protein HflK"/>
    <property type="match status" value="1"/>
</dbReference>
<evidence type="ECO:0000256" key="4">
    <source>
        <dbReference type="ARBA" id="ARBA00022989"/>
    </source>
</evidence>
<dbReference type="InterPro" id="IPR050710">
    <property type="entry name" value="Band7/mec-2_domain"/>
</dbReference>
<evidence type="ECO:0000313" key="9">
    <source>
        <dbReference type="EMBL" id="VEA79320.1"/>
    </source>
</evidence>
<dbReference type="NCBIfam" id="TIGR01933">
    <property type="entry name" value="hflK"/>
    <property type="match status" value="1"/>
</dbReference>
<dbReference type="SMART" id="SM00244">
    <property type="entry name" value="PHB"/>
    <property type="match status" value="1"/>
</dbReference>
<reference evidence="9 10" key="1">
    <citation type="submission" date="2018-12" db="EMBL/GenBank/DDBJ databases">
        <authorList>
            <consortium name="Pathogen Informatics"/>
        </authorList>
    </citation>
    <scope>NUCLEOTIDE SEQUENCE [LARGE SCALE GENOMIC DNA]</scope>
    <source>
        <strain evidence="9 10">NCTC10047</strain>
    </source>
</reference>
<dbReference type="InterPro" id="IPR010201">
    <property type="entry name" value="HflK"/>
</dbReference>
<evidence type="ECO:0000256" key="5">
    <source>
        <dbReference type="ARBA" id="ARBA00023136"/>
    </source>
</evidence>
<gene>
    <name evidence="9" type="primary">hflK</name>
    <name evidence="9" type="ORF">NCTC10047_05308</name>
</gene>
<keyword evidence="3 6" id="KW-0812">Transmembrane</keyword>
<dbReference type="AlphaFoldDB" id="A0A3S4GYG6"/>
<feature type="compositionally biased region" description="Low complexity" evidence="7">
    <location>
        <begin position="417"/>
        <end position="432"/>
    </location>
</feature>
<comment type="subcellular location">
    <subcellularLocation>
        <location evidence="1">Membrane</location>
        <topology evidence="1">Single-pass membrane protein</topology>
    </subcellularLocation>
</comment>
<evidence type="ECO:0000256" key="1">
    <source>
        <dbReference type="ARBA" id="ARBA00004167"/>
    </source>
</evidence>
<evidence type="ECO:0000256" key="6">
    <source>
        <dbReference type="RuleBase" id="RU364113"/>
    </source>
</evidence>
<protein>
    <recommendedName>
        <fullName evidence="6">Protein HflK</fullName>
    </recommendedName>
</protein>
<dbReference type="Pfam" id="PF01145">
    <property type="entry name" value="Band_7"/>
    <property type="match status" value="1"/>
</dbReference>
<dbReference type="GO" id="GO:0008233">
    <property type="term" value="F:peptidase activity"/>
    <property type="evidence" value="ECO:0007669"/>
    <property type="project" value="UniProtKB-KW"/>
</dbReference>
<feature type="domain" description="Band 7" evidence="8">
    <location>
        <begin position="130"/>
        <end position="290"/>
    </location>
</feature>
<dbReference type="EMBL" id="LR134156">
    <property type="protein sequence ID" value="VEA79320.1"/>
    <property type="molecule type" value="Genomic_DNA"/>
</dbReference>
<accession>A0A3S4GYG6</accession>
<dbReference type="SUPFAM" id="SSF117892">
    <property type="entry name" value="Band 7/SPFH domain"/>
    <property type="match status" value="1"/>
</dbReference>
<dbReference type="Gene3D" id="3.30.479.30">
    <property type="entry name" value="Band 7 domain"/>
    <property type="match status" value="1"/>
</dbReference>
<comment type="subunit">
    <text evidence="6">HflC and HflK may interact to form a multimeric complex.</text>
</comment>
<organism evidence="9 10">
    <name type="scientific">Salmonella enterica subsp. arizonae</name>
    <dbReference type="NCBI Taxonomy" id="59203"/>
    <lineage>
        <taxon>Bacteria</taxon>
        <taxon>Pseudomonadati</taxon>
        <taxon>Pseudomonadota</taxon>
        <taxon>Gammaproteobacteria</taxon>
        <taxon>Enterobacterales</taxon>
        <taxon>Enterobacteriaceae</taxon>
        <taxon>Salmonella</taxon>
    </lineage>
</organism>
<dbReference type="PANTHER" id="PTHR43327:SF2">
    <property type="entry name" value="MODULATOR OF FTSH PROTEASE HFLK"/>
    <property type="match status" value="1"/>
</dbReference>
<comment type="similarity">
    <text evidence="2 6">Belongs to the band 7/mec-2 family. HflK subfamily.</text>
</comment>
<feature type="compositionally biased region" description="Basic and acidic residues" evidence="7">
    <location>
        <begin position="20"/>
        <end position="38"/>
    </location>
</feature>
<keyword evidence="9" id="KW-0378">Hydrolase</keyword>
<keyword evidence="9" id="KW-0645">Protease</keyword>
<dbReference type="Pfam" id="PF12221">
    <property type="entry name" value="HflK_N"/>
    <property type="match status" value="1"/>
</dbReference>
<feature type="transmembrane region" description="Helical" evidence="6">
    <location>
        <begin position="115"/>
        <end position="135"/>
    </location>
</feature>
<proteinExistence type="inferred from homology"/>
<evidence type="ECO:0000256" key="7">
    <source>
        <dbReference type="SAM" id="MobiDB-lite"/>
    </source>
</evidence>
<evidence type="ECO:0000313" key="10">
    <source>
        <dbReference type="Proteomes" id="UP000275676"/>
    </source>
</evidence>
<dbReference type="GO" id="GO:0006508">
    <property type="term" value="P:proteolysis"/>
    <property type="evidence" value="ECO:0007669"/>
    <property type="project" value="UniProtKB-KW"/>
</dbReference>
<feature type="region of interest" description="Disordered" evidence="7">
    <location>
        <begin position="1"/>
        <end position="78"/>
    </location>
</feature>
<keyword evidence="4 6" id="KW-1133">Transmembrane helix</keyword>
<dbReference type="InterPro" id="IPR001107">
    <property type="entry name" value="Band_7"/>
</dbReference>
<dbReference type="GO" id="GO:0016020">
    <property type="term" value="C:membrane"/>
    <property type="evidence" value="ECO:0007669"/>
    <property type="project" value="UniProtKB-SubCell"/>
</dbReference>
<sequence>MTPVTAARLKHGVISPYPLESKDNGDHRITNMEHKHGVESAGNNGQDRDPWGSSKPGSNSGGNGNKGGRDQGPPDLDDIFRKLSKKLGGFGGGKGTGSGGSSSSQGPRPQLGGRIVAIAAAAIVIIWAASGFYTIKEAERGVVTRFGKFSHLVEPGLNWKPTFIDDVTPVNVEAVRELAASGVMLTSDENVVRVEMNVQYRVTDPQKYLFSVTNPDDSLRQATDSALRGVIGKYTMDRILTEGRTVIRSDTQRELEETIKPYNMGITLLDVNFQAARPPEEVKAAFDDAIAARENEQQYIREAEAYTNEVQPRANGQAQRILEEARAYKTQTILEAQGEVARFAKILPEYKAAPQITRERLYIETMEKVLSHTRKVLVNDKSGNLMVLPLDQMLKGGNAPAAKSDNSASNLLRLPPSTKSNASGASNTSSSNQGDIMDQRRANAQRNDYQRQGE</sequence>
<dbReference type="Proteomes" id="UP000275676">
    <property type="component" value="Chromosome"/>
</dbReference>
<dbReference type="CDD" id="cd03404">
    <property type="entry name" value="SPFH_HflK"/>
    <property type="match status" value="1"/>
</dbReference>
<evidence type="ECO:0000256" key="2">
    <source>
        <dbReference type="ARBA" id="ARBA00006971"/>
    </source>
</evidence>